<dbReference type="HOGENOM" id="CLU_079904_1_1_1"/>
<dbReference type="InterPro" id="IPR018959">
    <property type="entry name" value="DUF1989"/>
</dbReference>
<dbReference type="PANTHER" id="PTHR31527:SF0">
    <property type="entry name" value="RE64534P"/>
    <property type="match status" value="1"/>
</dbReference>
<dbReference type="PANTHER" id="PTHR31527">
    <property type="entry name" value="RE64534P"/>
    <property type="match status" value="1"/>
</dbReference>
<reference evidence="2 3" key="1">
    <citation type="journal article" date="2014" name="Proc. Natl. Acad. Sci. U.S.A.">
        <title>Trajectory and genomic determinants of fungal-pathogen speciation and host adaptation.</title>
        <authorList>
            <person name="Hu X."/>
            <person name="Xiao G."/>
            <person name="Zheng P."/>
            <person name="Shang Y."/>
            <person name="Su Y."/>
            <person name="Zhang X."/>
            <person name="Liu X."/>
            <person name="Zhan S."/>
            <person name="St Leger R.J."/>
            <person name="Wang C."/>
        </authorList>
    </citation>
    <scope>NUCLEOTIDE SEQUENCE [LARGE SCALE GENOMIC DNA]</scope>
    <source>
        <strain evidence="2 3">ARSEF 1941</strain>
    </source>
</reference>
<dbReference type="RefSeq" id="XP_040678648.1">
    <property type="nucleotide sequence ID" value="XM_040823395.1"/>
</dbReference>
<accession>A0A0B2WVU4</accession>
<dbReference type="Pfam" id="PF09347">
    <property type="entry name" value="DUF1989"/>
    <property type="match status" value="1"/>
</dbReference>
<comment type="caution">
    <text evidence="2">The sequence shown here is derived from an EMBL/GenBank/DDBJ whole genome shotgun (WGS) entry which is preliminary data.</text>
</comment>
<keyword evidence="3" id="KW-1185">Reference proteome</keyword>
<dbReference type="OrthoDB" id="504708at2759"/>
<proteinExistence type="predicted"/>
<protein>
    <recommendedName>
        <fullName evidence="1">DUF1989 domain-containing protein</fullName>
    </recommendedName>
</protein>
<gene>
    <name evidence="2" type="ORF">MAM_04597</name>
</gene>
<dbReference type="GeneID" id="63739052"/>
<evidence type="ECO:0000313" key="3">
    <source>
        <dbReference type="Proteomes" id="UP000030816"/>
    </source>
</evidence>
<feature type="domain" description="DUF1989" evidence="1">
    <location>
        <begin position="55"/>
        <end position="146"/>
    </location>
</feature>
<dbReference type="Proteomes" id="UP000030816">
    <property type="component" value="Unassembled WGS sequence"/>
</dbReference>
<dbReference type="AlphaFoldDB" id="A0A0B2WVU4"/>
<sequence>MPTIAARSYAVARLQAGQAIRIINTSGSQVVDTWALPIPPRANFPPTCPWYIRGRRRPMLTMLEDTSPGEHDVMFAACSRERYVQLGASPDHDSCANNLYSAVKACDDAAFDKLVEFLECGWMPDPLNLFMKVVVRGSKVGQFETPEPGGGLCRLAGRAGLPCVYECLSHGPY</sequence>
<evidence type="ECO:0000259" key="1">
    <source>
        <dbReference type="Pfam" id="PF09347"/>
    </source>
</evidence>
<organism evidence="2 3">
    <name type="scientific">Metarhizium album (strain ARSEF 1941)</name>
    <dbReference type="NCBI Taxonomy" id="1081103"/>
    <lineage>
        <taxon>Eukaryota</taxon>
        <taxon>Fungi</taxon>
        <taxon>Dikarya</taxon>
        <taxon>Ascomycota</taxon>
        <taxon>Pezizomycotina</taxon>
        <taxon>Sordariomycetes</taxon>
        <taxon>Hypocreomycetidae</taxon>
        <taxon>Hypocreales</taxon>
        <taxon>Clavicipitaceae</taxon>
        <taxon>Metarhizium</taxon>
    </lineage>
</organism>
<name>A0A0B2WVU4_METAS</name>
<evidence type="ECO:0000313" key="2">
    <source>
        <dbReference type="EMBL" id="KHN97582.1"/>
    </source>
</evidence>
<dbReference type="EMBL" id="AZHE01000010">
    <property type="protein sequence ID" value="KHN97582.1"/>
    <property type="molecule type" value="Genomic_DNA"/>
</dbReference>